<comment type="caution">
    <text evidence="3">The sequence shown here is derived from an EMBL/GenBank/DDBJ whole genome shotgun (WGS) entry which is preliminary data.</text>
</comment>
<accession>A0A0F9J6P6</accession>
<dbReference type="NCBIfam" id="TIGR01630">
    <property type="entry name" value="psiM2_ORF9"/>
    <property type="match status" value="1"/>
</dbReference>
<dbReference type="InterPro" id="IPR006517">
    <property type="entry name" value="Phage_terminase_lsu-like_C"/>
</dbReference>
<proteinExistence type="predicted"/>
<gene>
    <name evidence="3" type="ORF">LCGC14_1860680</name>
</gene>
<name>A0A0F9J6P6_9ZZZZ</name>
<protein>
    <recommendedName>
        <fullName evidence="2">Terminase large subunit gp17-like C-terminal domain-containing protein</fullName>
    </recommendedName>
</protein>
<dbReference type="InterPro" id="IPR035421">
    <property type="entry name" value="Terminase_6C"/>
</dbReference>
<organism evidence="3">
    <name type="scientific">marine sediment metagenome</name>
    <dbReference type="NCBI Taxonomy" id="412755"/>
    <lineage>
        <taxon>unclassified sequences</taxon>
        <taxon>metagenomes</taxon>
        <taxon>ecological metagenomes</taxon>
    </lineage>
</organism>
<dbReference type="EMBL" id="LAZR01018824">
    <property type="protein sequence ID" value="KKL94837.1"/>
    <property type="molecule type" value="Genomic_DNA"/>
</dbReference>
<evidence type="ECO:0000256" key="1">
    <source>
        <dbReference type="ARBA" id="ARBA00022612"/>
    </source>
</evidence>
<dbReference type="Pfam" id="PF17289">
    <property type="entry name" value="Terminase_6C"/>
    <property type="match status" value="1"/>
</dbReference>
<feature type="domain" description="Terminase large subunit gp17-like C-terminal" evidence="2">
    <location>
        <begin position="316"/>
        <end position="462"/>
    </location>
</feature>
<reference evidence="3" key="1">
    <citation type="journal article" date="2015" name="Nature">
        <title>Complex archaea that bridge the gap between prokaryotes and eukaryotes.</title>
        <authorList>
            <person name="Spang A."/>
            <person name="Saw J.H."/>
            <person name="Jorgensen S.L."/>
            <person name="Zaremba-Niedzwiedzka K."/>
            <person name="Martijn J."/>
            <person name="Lind A.E."/>
            <person name="van Eijk R."/>
            <person name="Schleper C."/>
            <person name="Guy L."/>
            <person name="Ettema T.J."/>
        </authorList>
    </citation>
    <scope>NUCLEOTIDE SEQUENCE</scope>
</reference>
<keyword evidence="1" id="KW-1188">Viral release from host cell</keyword>
<evidence type="ECO:0000313" key="3">
    <source>
        <dbReference type="EMBL" id="KKL94837.1"/>
    </source>
</evidence>
<evidence type="ECO:0000259" key="2">
    <source>
        <dbReference type="Pfam" id="PF17289"/>
    </source>
</evidence>
<dbReference type="Pfam" id="PF03237">
    <property type="entry name" value="Terminase_6N"/>
    <property type="match status" value="1"/>
</dbReference>
<sequence length="504" mass="55987">MSVTVDSQFLQEDLHDVLGADSWRLTPATFASKWCPRDRFGRPLWIPARHLLYVSALIASALLKGNARLLISFPPRHGKSELVSVYTPQWILDRNPFSRIILSSYGSDLSTDFGQKARDNLLLHENELNVKLNKSRLGVGRFLTTQDGAMYSVGVGGAMTGRGADALLVDDYLKNAQDASSVTLRDSIYEWFISTAMTRLEPGGSAIVIATRWHVDDLIGRLLLLDDQNVWTHIKMEAICESEDDPLGRSIGEALWPERYPVEALEAIKAVLGTYFWEALYQQDPRPPGAGLIESGQLTPVDILPHPSRLRRHRHWDHASQEDQGDFTAGALLSEDMETGITYIEDIVRGQWGPYEVETKTKATAVDDTPAIPISIEQEPGSAGKTVVSNYQRNVLKGFSVEGIRPTGSKFVRAQPFFAAIQAGLVRMKRAPWNKAFIEELTLFPDGDNDDQVDACSGAFNKLNEHRYKGVTWGRKSKIDQAIRSANLKAPSGPSRGVVFGRSR</sequence>
<dbReference type="AlphaFoldDB" id="A0A0F9J6P6"/>